<protein>
    <submittedName>
        <fullName evidence="1">Uncharacterized protein</fullName>
    </submittedName>
</protein>
<name>A0ACD5H0H9_9CYAN</name>
<evidence type="ECO:0000313" key="1">
    <source>
        <dbReference type="EMBL" id="XPM66603.1"/>
    </source>
</evidence>
<proteinExistence type="predicted"/>
<dbReference type="Proteomes" id="UP000095472">
    <property type="component" value="Chromosome"/>
</dbReference>
<gene>
    <name evidence="1" type="ORF">BH720_015785</name>
</gene>
<evidence type="ECO:0000313" key="2">
    <source>
        <dbReference type="Proteomes" id="UP000095472"/>
    </source>
</evidence>
<accession>A0ACD5H0H9</accession>
<sequence>MCDRFNVVRFLVFLYNPDRHNFDIACQNQPANRRPLADPLQLDDEDEWRLLETSQSAIAIENWEEDMRLMGWRSVFLEAGVRSLLICSTSPVSP</sequence>
<organism evidence="1 2">
    <name type="scientific">Desertifilum tharense IPPAS B-1220</name>
    <dbReference type="NCBI Taxonomy" id="1781255"/>
    <lineage>
        <taxon>Bacteria</taxon>
        <taxon>Bacillati</taxon>
        <taxon>Cyanobacteriota</taxon>
        <taxon>Cyanophyceae</taxon>
        <taxon>Desertifilales</taxon>
        <taxon>Desertifilaceae</taxon>
        <taxon>Desertifilum</taxon>
    </lineage>
</organism>
<reference evidence="1 2" key="1">
    <citation type="journal article" date="2016" name="Genome Announc.">
        <title>Draft Genome Sequence of the Thermotolerant Cyanobacterium Desertifilum sp. IPPAS B-1220.</title>
        <authorList>
            <person name="Mironov K.S."/>
            <person name="Sinetova M.A."/>
            <person name="Bolatkhan K."/>
            <person name="Zayadan B.K."/>
            <person name="Ustinova V.V."/>
            <person name="Kupriyanova E.V."/>
            <person name="Skrypnik A.N."/>
            <person name="Gogoleva N.E."/>
            <person name="Gogolev Y.V."/>
            <person name="Los D.A."/>
        </authorList>
    </citation>
    <scope>NUCLEOTIDE SEQUENCE [LARGE SCALE GENOMIC DNA]</scope>
    <source>
        <strain evidence="1 2">IPPAS B-1220</strain>
    </source>
</reference>
<keyword evidence="2" id="KW-1185">Reference proteome</keyword>
<dbReference type="EMBL" id="CP182909">
    <property type="protein sequence ID" value="XPM66603.1"/>
    <property type="molecule type" value="Genomic_DNA"/>
</dbReference>